<dbReference type="PANTHER" id="PTHR23422:SF11">
    <property type="entry name" value="DIPEPTIDYL PEPTIDASE 3"/>
    <property type="match status" value="1"/>
</dbReference>
<protein>
    <submittedName>
        <fullName evidence="4">Dipeptidyl peptidase 3</fullName>
    </submittedName>
</protein>
<gene>
    <name evidence="4" type="ORF">LU635_04455</name>
</gene>
<dbReference type="GO" id="GO:0016787">
    <property type="term" value="F:hydrolase activity"/>
    <property type="evidence" value="ECO:0007669"/>
    <property type="project" value="UniProtKB-KW"/>
</dbReference>
<dbReference type="EMBL" id="JAJSON010000013">
    <property type="protein sequence ID" value="MCG9970881.1"/>
    <property type="molecule type" value="Genomic_DNA"/>
</dbReference>
<dbReference type="InterPro" id="IPR039461">
    <property type="entry name" value="Peptidase_M49"/>
</dbReference>
<evidence type="ECO:0000313" key="4">
    <source>
        <dbReference type="EMBL" id="MCG9970881.1"/>
    </source>
</evidence>
<keyword evidence="3" id="KW-0732">Signal</keyword>
<dbReference type="AlphaFoldDB" id="A0A9X1UVH5"/>
<dbReference type="RefSeq" id="WP_240096629.1">
    <property type="nucleotide sequence ID" value="NZ_JAJSON010000013.1"/>
</dbReference>
<name>A0A9X1UVH5_9FLAO</name>
<dbReference type="Gene3D" id="3.30.540.30">
    <property type="match status" value="2"/>
</dbReference>
<dbReference type="Pfam" id="PF03571">
    <property type="entry name" value="Peptidase_M49"/>
    <property type="match status" value="2"/>
</dbReference>
<comment type="caution">
    <text evidence="4">The sequence shown here is derived from an EMBL/GenBank/DDBJ whole genome shotgun (WGS) entry which is preliminary data.</text>
</comment>
<dbReference type="PROSITE" id="PS51257">
    <property type="entry name" value="PROKAR_LIPOPROTEIN"/>
    <property type="match status" value="1"/>
</dbReference>
<accession>A0A9X1UVH5</accession>
<reference evidence="4" key="1">
    <citation type="submission" date="2021-12" db="EMBL/GenBank/DDBJ databases">
        <title>Description of Gramella crocea sp. nov., a new bacterium isolated from activated sludge.</title>
        <authorList>
            <person name="Zhang X."/>
        </authorList>
    </citation>
    <scope>NUCLEOTIDE SEQUENCE</scope>
    <source>
        <strain evidence="4">YB25</strain>
    </source>
</reference>
<feature type="signal peptide" evidence="3">
    <location>
        <begin position="1"/>
        <end position="18"/>
    </location>
</feature>
<keyword evidence="2" id="KW-0378">Hydrolase</keyword>
<proteinExistence type="predicted"/>
<sequence>MKKILSMVLLASAMTFIACDSNDSQETDPKEVATSENFEYKVDEFADLKILRYQIPGWENLSLKEQKLVYYLTQAGLAGRDIMWDQNYKHNLEIREALENIYVNYQGDKESDEWKAFETYLKRVWFSNGIHHHYSNDKLKPEFSKEYFNSLLEATNTEISGEPYEVIFNDKDMKKVNLDESKGLVEGSAVNFYGEGITTEEVTKFYAAKKSPNPEKPLAFGINTKLVKENGELVEKVYKSGGLYGDAIDEIVSWLEKAKGVAENEKQANALGLLIEYYKTGDLQTWDEYNVAWVEATEGNIDYINSFIEVYNDPMGYTGSYETIVQIKDFDMSEKMSVVEKNVQWFEDNSPIQDEHKKDSVVGVTYKTVIVAGEAGDASPSTPIGVNLPNSSWIRKTHGSKSVSLGNIISAYENAGGSEKLKEFAHDEEEISLSQEYGKDADKLHTALHEVVGHASGQLNPGVGTTKETLKSYASTLEEGRADLVGLYYLMDPKLEELGLTDDVEKLGKAAYNDYIRNGLMTQLVRIEPGADIEEAHMRNRQWVSAWAFEKGKEEGVIEKVQKDGKIYYNIKDYQKLRELFGELLRETQRIKSEGDYEAVKNLVENYGVKVDQELHKEVLERNAAFKSAPYSGFVNPVLVPEMDENGEITAIKVTQPESFQEQMLDYAREYSYLTEQAETKKEEETAEVQ</sequence>
<organism evidence="4 5">
    <name type="scientific">Christiangramia crocea</name>
    <dbReference type="NCBI Taxonomy" id="2904124"/>
    <lineage>
        <taxon>Bacteria</taxon>
        <taxon>Pseudomonadati</taxon>
        <taxon>Bacteroidota</taxon>
        <taxon>Flavobacteriia</taxon>
        <taxon>Flavobacteriales</taxon>
        <taxon>Flavobacteriaceae</taxon>
        <taxon>Christiangramia</taxon>
    </lineage>
</organism>
<evidence type="ECO:0000256" key="1">
    <source>
        <dbReference type="ARBA" id="ARBA00022723"/>
    </source>
</evidence>
<dbReference type="PANTHER" id="PTHR23422">
    <property type="entry name" value="DIPEPTIDYL PEPTIDASE III-RELATED"/>
    <property type="match status" value="1"/>
</dbReference>
<dbReference type="Proteomes" id="UP001139344">
    <property type="component" value="Unassembled WGS sequence"/>
</dbReference>
<feature type="chain" id="PRO_5040946873" evidence="3">
    <location>
        <begin position="19"/>
        <end position="690"/>
    </location>
</feature>
<evidence type="ECO:0000256" key="2">
    <source>
        <dbReference type="ARBA" id="ARBA00022801"/>
    </source>
</evidence>
<keyword evidence="5" id="KW-1185">Reference proteome</keyword>
<dbReference type="GO" id="GO:0046872">
    <property type="term" value="F:metal ion binding"/>
    <property type="evidence" value="ECO:0007669"/>
    <property type="project" value="UniProtKB-KW"/>
</dbReference>
<keyword evidence="1" id="KW-0479">Metal-binding</keyword>
<evidence type="ECO:0000256" key="3">
    <source>
        <dbReference type="SAM" id="SignalP"/>
    </source>
</evidence>
<evidence type="ECO:0000313" key="5">
    <source>
        <dbReference type="Proteomes" id="UP001139344"/>
    </source>
</evidence>